<evidence type="ECO:0000256" key="2">
    <source>
        <dbReference type="ARBA" id="ARBA00022559"/>
    </source>
</evidence>
<keyword evidence="4" id="KW-0479">Metal-binding</keyword>
<organism evidence="10 11">
    <name type="scientific">Hirsutella minnesotensis 3608</name>
    <dbReference type="NCBI Taxonomy" id="1043627"/>
    <lineage>
        <taxon>Eukaryota</taxon>
        <taxon>Fungi</taxon>
        <taxon>Dikarya</taxon>
        <taxon>Ascomycota</taxon>
        <taxon>Pezizomycotina</taxon>
        <taxon>Sordariomycetes</taxon>
        <taxon>Hypocreomycetidae</taxon>
        <taxon>Hypocreales</taxon>
        <taxon>Ophiocordycipitaceae</taxon>
        <taxon>Hirsutella</taxon>
    </lineage>
</organism>
<dbReference type="InterPro" id="IPR000028">
    <property type="entry name" value="Chloroperoxidase"/>
</dbReference>
<dbReference type="SUPFAM" id="SSF47571">
    <property type="entry name" value="Cloroperoxidase"/>
    <property type="match status" value="1"/>
</dbReference>
<keyword evidence="11" id="KW-1185">Reference proteome</keyword>
<dbReference type="OrthoDB" id="407298at2759"/>
<evidence type="ECO:0000256" key="5">
    <source>
        <dbReference type="ARBA" id="ARBA00023002"/>
    </source>
</evidence>
<dbReference type="AlphaFoldDB" id="A0A0F7ZKF6"/>
<comment type="cofactor">
    <cofactor evidence="1">
        <name>heme b</name>
        <dbReference type="ChEBI" id="CHEBI:60344"/>
    </cofactor>
</comment>
<evidence type="ECO:0000256" key="3">
    <source>
        <dbReference type="ARBA" id="ARBA00022617"/>
    </source>
</evidence>
<keyword evidence="8" id="KW-0732">Signal</keyword>
<reference evidence="10 11" key="1">
    <citation type="journal article" date="2014" name="Genome Biol. Evol.">
        <title>Comparative genomics and transcriptomics analyses reveal divergent lifestyle features of nematode endoparasitic fungus Hirsutella minnesotensis.</title>
        <authorList>
            <person name="Lai Y."/>
            <person name="Liu K."/>
            <person name="Zhang X."/>
            <person name="Zhang X."/>
            <person name="Li K."/>
            <person name="Wang N."/>
            <person name="Shu C."/>
            <person name="Wu Y."/>
            <person name="Wang C."/>
            <person name="Bushley K.E."/>
            <person name="Xiang M."/>
            <person name="Liu X."/>
        </authorList>
    </citation>
    <scope>NUCLEOTIDE SEQUENCE [LARGE SCALE GENOMIC DNA]</scope>
    <source>
        <strain evidence="10 11">3608</strain>
    </source>
</reference>
<sequence length="317" mass="35487">MATSGPSLFFFFLFLSSFPKLNLAANSRSACPGLNTLANEGWLPRSGKFVTAQAVTTACFEGLGVSPEICAFLILTGLRAANLPDLTVFSLHDVDRGTWKIQHTRSLSRDDIESPPFPKAPPESTSLFQQRPWNVTLQAMEQCKKGPRELIDANCFGRARAARVRDKGLVYDELAATHGAVEAARIMLALGDKNGAQLNYIRFLFEKERFPTKLGWRRRPFSGGINDMFEIAIQSQQADIILRCPRGGRIATRWDLLDRFATDKKILLKLAFRVKTLLRASGYTNKTLFDTIDAIDAEHRRGAPKQQDFGKFECNRN</sequence>
<evidence type="ECO:0000256" key="4">
    <source>
        <dbReference type="ARBA" id="ARBA00022723"/>
    </source>
</evidence>
<evidence type="ECO:0000256" key="1">
    <source>
        <dbReference type="ARBA" id="ARBA00001970"/>
    </source>
</evidence>
<evidence type="ECO:0000256" key="7">
    <source>
        <dbReference type="ARBA" id="ARBA00025795"/>
    </source>
</evidence>
<dbReference type="GO" id="GO:0004601">
    <property type="term" value="F:peroxidase activity"/>
    <property type="evidence" value="ECO:0007669"/>
    <property type="project" value="UniProtKB-KW"/>
</dbReference>
<dbReference type="InterPro" id="IPR036851">
    <property type="entry name" value="Chloroperoxidase-like_sf"/>
</dbReference>
<protein>
    <recommendedName>
        <fullName evidence="9">Heme haloperoxidase family profile domain-containing protein</fullName>
    </recommendedName>
</protein>
<evidence type="ECO:0000313" key="10">
    <source>
        <dbReference type="EMBL" id="KJZ75196.1"/>
    </source>
</evidence>
<evidence type="ECO:0000259" key="9">
    <source>
        <dbReference type="PROSITE" id="PS51405"/>
    </source>
</evidence>
<name>A0A0F7ZKF6_9HYPO</name>
<dbReference type="PANTHER" id="PTHR33577:SF19">
    <property type="entry name" value="HEME HALOPEROXIDASE FAMILY PROFILE DOMAIN-CONTAINING PROTEIN-RELATED"/>
    <property type="match status" value="1"/>
</dbReference>
<keyword evidence="5" id="KW-0560">Oxidoreductase</keyword>
<evidence type="ECO:0000256" key="6">
    <source>
        <dbReference type="ARBA" id="ARBA00023004"/>
    </source>
</evidence>
<dbReference type="Pfam" id="PF01328">
    <property type="entry name" value="Peroxidase_2"/>
    <property type="match status" value="1"/>
</dbReference>
<keyword evidence="6" id="KW-0408">Iron</keyword>
<keyword evidence="2" id="KW-0575">Peroxidase</keyword>
<gene>
    <name evidence="10" type="ORF">HIM_05390</name>
</gene>
<keyword evidence="3" id="KW-0349">Heme</keyword>
<dbReference type="PANTHER" id="PTHR33577">
    <property type="entry name" value="STERIGMATOCYSTIN BIOSYNTHESIS PEROXIDASE STCC-RELATED"/>
    <property type="match status" value="1"/>
</dbReference>
<dbReference type="EMBL" id="KQ030519">
    <property type="protein sequence ID" value="KJZ75196.1"/>
    <property type="molecule type" value="Genomic_DNA"/>
</dbReference>
<dbReference type="Proteomes" id="UP000054481">
    <property type="component" value="Unassembled WGS sequence"/>
</dbReference>
<dbReference type="GO" id="GO:0046872">
    <property type="term" value="F:metal ion binding"/>
    <property type="evidence" value="ECO:0007669"/>
    <property type="project" value="UniProtKB-KW"/>
</dbReference>
<feature type="domain" description="Heme haloperoxidase family profile" evidence="9">
    <location>
        <begin position="10"/>
        <end position="237"/>
    </location>
</feature>
<feature type="signal peptide" evidence="8">
    <location>
        <begin position="1"/>
        <end position="24"/>
    </location>
</feature>
<proteinExistence type="inferred from homology"/>
<evidence type="ECO:0000313" key="11">
    <source>
        <dbReference type="Proteomes" id="UP000054481"/>
    </source>
</evidence>
<accession>A0A0F7ZKF6</accession>
<dbReference type="Gene3D" id="1.10.489.10">
    <property type="entry name" value="Chloroperoxidase-like"/>
    <property type="match status" value="1"/>
</dbReference>
<feature type="chain" id="PRO_5002526283" description="Heme haloperoxidase family profile domain-containing protein" evidence="8">
    <location>
        <begin position="25"/>
        <end position="317"/>
    </location>
</feature>
<evidence type="ECO:0000256" key="8">
    <source>
        <dbReference type="SAM" id="SignalP"/>
    </source>
</evidence>
<comment type="similarity">
    <text evidence="7">Belongs to the chloroperoxidase family.</text>
</comment>
<dbReference type="PROSITE" id="PS51405">
    <property type="entry name" value="HEME_HALOPEROXIDASE"/>
    <property type="match status" value="1"/>
</dbReference>